<organism evidence="2 3">
    <name type="scientific">Luoshenia tenuis</name>
    <dbReference type="NCBI Taxonomy" id="2763654"/>
    <lineage>
        <taxon>Bacteria</taxon>
        <taxon>Bacillati</taxon>
        <taxon>Bacillota</taxon>
        <taxon>Clostridia</taxon>
        <taxon>Christensenellales</taxon>
        <taxon>Christensenellaceae</taxon>
        <taxon>Luoshenia</taxon>
    </lineage>
</organism>
<proteinExistence type="predicted"/>
<name>A0A926D1Z7_9FIRM</name>
<comment type="caution">
    <text evidence="2">The sequence shown here is derived from an EMBL/GenBank/DDBJ whole genome shotgun (WGS) entry which is preliminary data.</text>
</comment>
<feature type="region of interest" description="Disordered" evidence="1">
    <location>
        <begin position="69"/>
        <end position="97"/>
    </location>
</feature>
<dbReference type="EMBL" id="JACRSO010000005">
    <property type="protein sequence ID" value="MBC8529887.1"/>
    <property type="molecule type" value="Genomic_DNA"/>
</dbReference>
<feature type="region of interest" description="Disordered" evidence="1">
    <location>
        <begin position="111"/>
        <end position="145"/>
    </location>
</feature>
<sequence>MALVKCPRCEVNYMRDTDQYCAVCRKEMNMKINADPKVEMCVECGENPALPGKDVCLACYQEGLHAVVEEDPPQSWDEDEDTELEEAGADILDDEADIDLEDVEELEDLEDIALEEDDEIPTDELREIQSDLGMDEEEEEDAEDF</sequence>
<evidence type="ECO:0000313" key="2">
    <source>
        <dbReference type="EMBL" id="MBC8529887.1"/>
    </source>
</evidence>
<protein>
    <submittedName>
        <fullName evidence="2">Uncharacterized protein</fullName>
    </submittedName>
</protein>
<reference evidence="2" key="1">
    <citation type="submission" date="2020-08" db="EMBL/GenBank/DDBJ databases">
        <title>Genome public.</title>
        <authorList>
            <person name="Liu C."/>
            <person name="Sun Q."/>
        </authorList>
    </citation>
    <scope>NUCLEOTIDE SEQUENCE</scope>
    <source>
        <strain evidence="2">NSJ-44</strain>
    </source>
</reference>
<evidence type="ECO:0000256" key="1">
    <source>
        <dbReference type="SAM" id="MobiDB-lite"/>
    </source>
</evidence>
<feature type="compositionally biased region" description="Acidic residues" evidence="1">
    <location>
        <begin position="133"/>
        <end position="145"/>
    </location>
</feature>
<dbReference type="Proteomes" id="UP000654279">
    <property type="component" value="Unassembled WGS sequence"/>
</dbReference>
<dbReference type="RefSeq" id="WP_249285672.1">
    <property type="nucleotide sequence ID" value="NZ_JACRSO010000005.1"/>
</dbReference>
<evidence type="ECO:0000313" key="3">
    <source>
        <dbReference type="Proteomes" id="UP000654279"/>
    </source>
</evidence>
<keyword evidence="3" id="KW-1185">Reference proteome</keyword>
<accession>A0A926D1Z7</accession>
<gene>
    <name evidence="2" type="ORF">H8699_10650</name>
</gene>
<feature type="compositionally biased region" description="Acidic residues" evidence="1">
    <location>
        <begin position="111"/>
        <end position="122"/>
    </location>
</feature>
<dbReference type="AlphaFoldDB" id="A0A926D1Z7"/>